<dbReference type="AlphaFoldDB" id="A0A922NWH6"/>
<reference evidence="1 2" key="1">
    <citation type="journal article" date="2014" name="Int. J. Syst. Evol. Microbiol.">
        <title>Phylogenomics and the dynamic genome evolution of the genus Streptococcus.</title>
        <authorList>
            <consortium name="The Broad Institute Genome Sequencing Platform"/>
            <person name="Richards V.P."/>
            <person name="Palmer S.R."/>
            <person name="Pavinski Bitar P.D."/>
            <person name="Qin X."/>
            <person name="Weinstock G.M."/>
            <person name="Highlander S.K."/>
            <person name="Town C.D."/>
            <person name="Burne R.A."/>
            <person name="Stanhope M.J."/>
        </authorList>
    </citation>
    <scope>NUCLEOTIDE SEQUENCE [LARGE SCALE GENOMIC DNA]</scope>
    <source>
        <strain evidence="1 2">CECT 5772</strain>
    </source>
</reference>
<dbReference type="RefSeq" id="WP_037578498.1">
    <property type="nucleotide sequence ID" value="NZ_AWEX01000006.1"/>
</dbReference>
<organism evidence="1 2">
    <name type="scientific">Streptococcus equi subsp. ruminatorum CECT 5772</name>
    <dbReference type="NCBI Taxonomy" id="1051981"/>
    <lineage>
        <taxon>Bacteria</taxon>
        <taxon>Bacillati</taxon>
        <taxon>Bacillota</taxon>
        <taxon>Bacilli</taxon>
        <taxon>Lactobacillales</taxon>
        <taxon>Streptococcaceae</taxon>
        <taxon>Streptococcus</taxon>
    </lineage>
</organism>
<name>A0A922NWH6_9STRE</name>
<dbReference type="EMBL" id="AWEX01000006">
    <property type="protein sequence ID" value="KED05296.1"/>
    <property type="molecule type" value="Genomic_DNA"/>
</dbReference>
<evidence type="ECO:0000313" key="1">
    <source>
        <dbReference type="EMBL" id="KED05296.1"/>
    </source>
</evidence>
<comment type="caution">
    <text evidence="1">The sequence shown here is derived from an EMBL/GenBank/DDBJ whole genome shotgun (WGS) entry which is preliminary data.</text>
</comment>
<accession>A0A922NWH6</accession>
<gene>
    <name evidence="1" type="ORF">CECT5772_00636</name>
</gene>
<sequence length="151" mass="16613">MSEFKIIETQEELDAVVKASLAREREKYADYDQLKTRVTELESENGALKNAAEASKTALSERDSKIADFEKQVAGYEKATLRTRIALANGLPYDLADRLIGDDEAAITADAERLVGMLKPSEPTAPLKDNEPAIEGRNAGIRSMLQELKGE</sequence>
<proteinExistence type="predicted"/>
<evidence type="ECO:0000313" key="2">
    <source>
        <dbReference type="Proteomes" id="UP000028704"/>
    </source>
</evidence>
<protein>
    <submittedName>
        <fullName evidence="1">Gp39</fullName>
    </submittedName>
</protein>
<dbReference type="Proteomes" id="UP000028704">
    <property type="component" value="Unassembled WGS sequence"/>
</dbReference>